<dbReference type="PANTHER" id="PTHR15724:SF0">
    <property type="entry name" value="PROTEIN PHOSPHATASE 1 REGULATORY SUBUNIT 26"/>
    <property type="match status" value="1"/>
</dbReference>
<evidence type="ECO:0000256" key="1">
    <source>
        <dbReference type="SAM" id="MobiDB-lite"/>
    </source>
</evidence>
<dbReference type="PANTHER" id="PTHR15724">
    <property type="entry name" value="PROTEIN PHOSPHATASE 1 REGULATORY SUBUNIT 26"/>
    <property type="match status" value="1"/>
</dbReference>
<evidence type="ECO:0000313" key="3">
    <source>
        <dbReference type="Proteomes" id="UP001266305"/>
    </source>
</evidence>
<evidence type="ECO:0000313" key="2">
    <source>
        <dbReference type="EMBL" id="KAK2113331.1"/>
    </source>
</evidence>
<name>A0ABQ9VW33_SAGOE</name>
<dbReference type="EMBL" id="JASSZA010000004">
    <property type="protein sequence ID" value="KAK2113331.1"/>
    <property type="molecule type" value="Genomic_DNA"/>
</dbReference>
<dbReference type="InterPro" id="IPR026130">
    <property type="entry name" value="PPP1R26"/>
</dbReference>
<feature type="region of interest" description="Disordered" evidence="1">
    <location>
        <begin position="1"/>
        <end position="70"/>
    </location>
</feature>
<dbReference type="Proteomes" id="UP001266305">
    <property type="component" value="Unassembled WGS sequence"/>
</dbReference>
<feature type="region of interest" description="Disordered" evidence="1">
    <location>
        <begin position="129"/>
        <end position="167"/>
    </location>
</feature>
<organism evidence="2 3">
    <name type="scientific">Saguinus oedipus</name>
    <name type="common">Cotton-top tamarin</name>
    <name type="synonym">Oedipomidas oedipus</name>
    <dbReference type="NCBI Taxonomy" id="9490"/>
    <lineage>
        <taxon>Eukaryota</taxon>
        <taxon>Metazoa</taxon>
        <taxon>Chordata</taxon>
        <taxon>Craniata</taxon>
        <taxon>Vertebrata</taxon>
        <taxon>Euteleostomi</taxon>
        <taxon>Mammalia</taxon>
        <taxon>Eutheria</taxon>
        <taxon>Euarchontoglires</taxon>
        <taxon>Primates</taxon>
        <taxon>Haplorrhini</taxon>
        <taxon>Platyrrhini</taxon>
        <taxon>Cebidae</taxon>
        <taxon>Callitrichinae</taxon>
        <taxon>Saguinus</taxon>
    </lineage>
</organism>
<protein>
    <submittedName>
        <fullName evidence="2">Uncharacterized protein</fullName>
    </submittedName>
</protein>
<proteinExistence type="predicted"/>
<reference evidence="2 3" key="1">
    <citation type="submission" date="2023-05" db="EMBL/GenBank/DDBJ databases">
        <title>B98-5 Cell Line De Novo Hybrid Assembly: An Optical Mapping Approach.</title>
        <authorList>
            <person name="Kananen K."/>
            <person name="Auerbach J.A."/>
            <person name="Kautto E."/>
            <person name="Blachly J.S."/>
        </authorList>
    </citation>
    <scope>NUCLEOTIDE SEQUENCE [LARGE SCALE GENOMIC DNA]</scope>
    <source>
        <strain evidence="2">B95-8</strain>
        <tissue evidence="2">Cell line</tissue>
    </source>
</reference>
<accession>A0ABQ9VW33</accession>
<comment type="caution">
    <text evidence="2">The sequence shown here is derived from an EMBL/GenBank/DDBJ whole genome shotgun (WGS) entry which is preliminary data.</text>
</comment>
<gene>
    <name evidence="2" type="ORF">P7K49_007597</name>
</gene>
<feature type="compositionally biased region" description="Basic and acidic residues" evidence="1">
    <location>
        <begin position="132"/>
        <end position="144"/>
    </location>
</feature>
<sequence length="167" mass="17808">MGCGSRGFLTPSPGAERDARAQADRALPWSDFAHQSRLPSPWTLRSEGRDAAWSGGVGIERDKGSEGPVRGLPSLPLGGFSPLLSTQLFHFGKGVSWRGRQASLFSPHLGLPLQAPSFSAFREAQAAPTLRRVIDRDDQDKDALGSDASDFSDTSREDSGGSSVVKV</sequence>
<keyword evidence="3" id="KW-1185">Reference proteome</keyword>